<keyword evidence="6" id="KW-1185">Reference proteome</keyword>
<evidence type="ECO:0000256" key="3">
    <source>
        <dbReference type="ARBA" id="ARBA00023163"/>
    </source>
</evidence>
<proteinExistence type="predicted"/>
<dbReference type="InterPro" id="IPR027417">
    <property type="entry name" value="P-loop_NTPase"/>
</dbReference>
<dbReference type="Gene3D" id="3.40.50.300">
    <property type="entry name" value="P-loop containing nucleotide triphosphate hydrolases"/>
    <property type="match status" value="1"/>
</dbReference>
<dbReference type="SMART" id="SM00421">
    <property type="entry name" value="HTH_LUXR"/>
    <property type="match status" value="1"/>
</dbReference>
<dbReference type="InterPro" id="IPR016032">
    <property type="entry name" value="Sig_transdc_resp-reg_C-effctor"/>
</dbReference>
<dbReference type="Pfam" id="PF17874">
    <property type="entry name" value="TPR_MalT"/>
    <property type="match status" value="1"/>
</dbReference>
<feature type="domain" description="HTH luxR-type" evidence="4">
    <location>
        <begin position="830"/>
        <end position="895"/>
    </location>
</feature>
<dbReference type="PRINTS" id="PR00038">
    <property type="entry name" value="HTHLUXR"/>
</dbReference>
<comment type="caution">
    <text evidence="5">The sequence shown here is derived from an EMBL/GenBank/DDBJ whole genome shotgun (WGS) entry which is preliminary data.</text>
</comment>
<dbReference type="PROSITE" id="PS50043">
    <property type="entry name" value="HTH_LUXR_2"/>
    <property type="match status" value="1"/>
</dbReference>
<dbReference type="InterPro" id="IPR036388">
    <property type="entry name" value="WH-like_DNA-bd_sf"/>
</dbReference>
<dbReference type="RefSeq" id="WP_007017922.1">
    <property type="nucleotide sequence ID" value="NZ_CH724115.1"/>
</dbReference>
<dbReference type="Proteomes" id="UP000004263">
    <property type="component" value="Unassembled WGS sequence"/>
</dbReference>
<evidence type="ECO:0000313" key="6">
    <source>
        <dbReference type="Proteomes" id="UP000004263"/>
    </source>
</evidence>
<dbReference type="CDD" id="cd06170">
    <property type="entry name" value="LuxR_C_like"/>
    <property type="match status" value="1"/>
</dbReference>
<dbReference type="Gene3D" id="1.10.10.10">
    <property type="entry name" value="Winged helix-like DNA-binding domain superfamily/Winged helix DNA-binding domain"/>
    <property type="match status" value="1"/>
</dbReference>
<organism evidence="5 6">
    <name type="scientific">Bermanella marisrubri</name>
    <dbReference type="NCBI Taxonomy" id="207949"/>
    <lineage>
        <taxon>Bacteria</taxon>
        <taxon>Pseudomonadati</taxon>
        <taxon>Pseudomonadota</taxon>
        <taxon>Gammaproteobacteria</taxon>
        <taxon>Oceanospirillales</taxon>
        <taxon>Oceanospirillaceae</taxon>
        <taxon>Bermanella</taxon>
    </lineage>
</organism>
<dbReference type="Gene3D" id="1.25.40.10">
    <property type="entry name" value="Tetratricopeptide repeat domain"/>
    <property type="match status" value="1"/>
</dbReference>
<keyword evidence="1" id="KW-0805">Transcription regulation</keyword>
<dbReference type="InterPro" id="IPR000792">
    <property type="entry name" value="Tscrpt_reg_LuxR_C"/>
</dbReference>
<evidence type="ECO:0000313" key="5">
    <source>
        <dbReference type="EMBL" id="EAT11857.1"/>
    </source>
</evidence>
<evidence type="ECO:0000259" key="4">
    <source>
        <dbReference type="PROSITE" id="PS50043"/>
    </source>
</evidence>
<dbReference type="SMART" id="SM00028">
    <property type="entry name" value="TPR"/>
    <property type="match status" value="3"/>
</dbReference>
<dbReference type="InterPro" id="IPR019734">
    <property type="entry name" value="TPR_rpt"/>
</dbReference>
<dbReference type="GO" id="GO:0006355">
    <property type="term" value="P:regulation of DNA-templated transcription"/>
    <property type="evidence" value="ECO:0007669"/>
    <property type="project" value="InterPro"/>
</dbReference>
<gene>
    <name evidence="5" type="ORF">RED65_13887</name>
</gene>
<dbReference type="STRING" id="207949.RED65_13887"/>
<keyword evidence="3" id="KW-0804">Transcription</keyword>
<dbReference type="GO" id="GO:0003677">
    <property type="term" value="F:DNA binding"/>
    <property type="evidence" value="ECO:0007669"/>
    <property type="project" value="UniProtKB-KW"/>
</dbReference>
<accession>Q1N117</accession>
<dbReference type="EMBL" id="AAQH01000012">
    <property type="protein sequence ID" value="EAT11857.1"/>
    <property type="molecule type" value="Genomic_DNA"/>
</dbReference>
<dbReference type="PROSITE" id="PS00622">
    <property type="entry name" value="HTH_LUXR_1"/>
    <property type="match status" value="1"/>
</dbReference>
<keyword evidence="2" id="KW-0238">DNA-binding</keyword>
<evidence type="ECO:0000256" key="2">
    <source>
        <dbReference type="ARBA" id="ARBA00023125"/>
    </source>
</evidence>
<dbReference type="PANTHER" id="PTHR44688:SF16">
    <property type="entry name" value="DNA-BINDING TRANSCRIPTIONAL ACTIVATOR DEVR_DOSR"/>
    <property type="match status" value="1"/>
</dbReference>
<dbReference type="SUPFAM" id="SSF52540">
    <property type="entry name" value="P-loop containing nucleoside triphosphate hydrolases"/>
    <property type="match status" value="1"/>
</dbReference>
<protein>
    <submittedName>
        <fullName evidence="5">Probable transcriptional regulator</fullName>
    </submittedName>
</protein>
<reference evidence="5 6" key="1">
    <citation type="submission" date="2006-03" db="EMBL/GenBank/DDBJ databases">
        <authorList>
            <person name="Pinhassi J."/>
            <person name="Pedros-Alio C."/>
            <person name="Ferriera S."/>
            <person name="Johnson J."/>
            <person name="Kravitz S."/>
            <person name="Halpern A."/>
            <person name="Remington K."/>
            <person name="Beeson K."/>
            <person name="Tran B."/>
            <person name="Rogers Y.-H."/>
            <person name="Friedman R."/>
            <person name="Venter J.C."/>
        </authorList>
    </citation>
    <scope>NUCLEOTIDE SEQUENCE [LARGE SCALE GENOMIC DNA]</scope>
    <source>
        <strain evidence="5 6">RED65</strain>
    </source>
</reference>
<name>Q1N117_9GAMM</name>
<dbReference type="OrthoDB" id="1123107at2"/>
<evidence type="ECO:0000256" key="1">
    <source>
        <dbReference type="ARBA" id="ARBA00023015"/>
    </source>
</evidence>
<dbReference type="InterPro" id="IPR011990">
    <property type="entry name" value="TPR-like_helical_dom_sf"/>
</dbReference>
<dbReference type="PANTHER" id="PTHR44688">
    <property type="entry name" value="DNA-BINDING TRANSCRIPTIONAL ACTIVATOR DEVR_DOSR"/>
    <property type="match status" value="1"/>
</dbReference>
<dbReference type="InterPro" id="IPR041617">
    <property type="entry name" value="TPR_MalT"/>
</dbReference>
<dbReference type="HOGENOM" id="CLU_006325_2_1_6"/>
<dbReference type="AlphaFoldDB" id="Q1N117"/>
<dbReference type="Pfam" id="PF00196">
    <property type="entry name" value="GerE"/>
    <property type="match status" value="1"/>
</dbReference>
<dbReference type="SUPFAM" id="SSF48452">
    <property type="entry name" value="TPR-like"/>
    <property type="match status" value="1"/>
</dbReference>
<sequence length="897" mass="102767">MVTIEHSVVKTLEQFDLKVLAMKMQLPSLPLAHVKRTSLIQYLDSQESNVVLVYAAAGYGKSLMFSEYMFSKKHIQESVAWLSLDAKENDERRFLTYLLACLHGVDDQIFNQALEKLLGGEDCEAVFLNIVDAIAQLQRKIHLVLDDCHEIRNEKVLDWIETLVLYTPENLRLYLLSRVCLPFSLSKLRHTNGVVEITENELAFTSDEMQLWFEQAQLVRLNRSEQEQFHSISQGWPVGLTMLKALYDQFEEIDLSRPNTLMQEYFHEQWRPHLSNSQYELCRQIALLKEVSPEYLLAAYQDDAIQDELTNLLNSHKLVMPVAIYQTWVCLHPMLQAYLQWQGLESVKTVYQQACDWLHDNGFQVAAVEMALKAEDKLKAASLLQQTAESILEDQDIAQLLEWRRQIPDDVIIASPRLVIIFSWSLALALQLDDSERLMAQMARIEGVPGTMTDEISGQLFAIRAYIARCRGNIDNAASLAHQALEKLPKRNFVARAVTYFNLSNVCMTQQSLVDARKYNRLSFETARAAGSIHLEMLAIHEHARLEQVKGNLNLAIKLLDEGLHLSHRLDNRMMAPAYGRLLIYKGYMLLLQNQTAQARQLLLKGLGVCKATHDSYVIMAFVLKSQLFRQSGDIEKAFDYLAEAEAQMQRWNIPSFIYMPWLSTVRCNLLIDQGKVDVALSNIKDLYQQAELAPYLLTPEHFPALKGLLDIFYVRAKSIAGQHKDALRLLDQTLESGKLEQHGFTLLFIYLMRALLRYQLGHEDDALHDFRKALTMAEPDECIMPFIEYSAGMGQLYQQLPDQYKHKPFVQAILKNIELTEDASPNKEFAKMRLVLSQREMAVLKLIAEGLSNQEIAERLFISLHTVKTHARRINGKLDVKSRTQAILKAKEVGIL</sequence>
<dbReference type="SUPFAM" id="SSF46894">
    <property type="entry name" value="C-terminal effector domain of the bipartite response regulators"/>
    <property type="match status" value="1"/>
</dbReference>